<comment type="caution">
    <text evidence="11">The sequence shown here is derived from an EMBL/GenBank/DDBJ whole genome shotgun (WGS) entry which is preliminary data.</text>
</comment>
<accession>A0ABQ2CSF3</accession>
<gene>
    <name evidence="11" type="ORF">GCM10009083_13190</name>
</gene>
<proteinExistence type="inferred from homology"/>
<dbReference type="PANTHER" id="PTHR37424:SF1">
    <property type="entry name" value="BACTERIOFERRITIN-ASSOCIATED FERREDOXIN"/>
    <property type="match status" value="1"/>
</dbReference>
<sequence>MYVCLCKGVTDTQIRDAVTDGACSMRDLRERLDVATQCGKCGRECKSIINEYRQSAGVGFVNPAQFSMA</sequence>
<reference evidence="12" key="1">
    <citation type="journal article" date="2019" name="Int. J. Syst. Evol. Microbiol.">
        <title>The Global Catalogue of Microorganisms (GCM) 10K type strain sequencing project: providing services to taxonomists for standard genome sequencing and annotation.</title>
        <authorList>
            <consortium name="The Broad Institute Genomics Platform"/>
            <consortium name="The Broad Institute Genome Sequencing Center for Infectious Disease"/>
            <person name="Wu L."/>
            <person name="Ma J."/>
        </authorList>
    </citation>
    <scope>NUCLEOTIDE SEQUENCE [LARGE SCALE GENOMIC DNA]</scope>
    <source>
        <strain evidence="12">JCM 11590</strain>
    </source>
</reference>
<comment type="cofactor">
    <cofactor evidence="7">
        <name>[2Fe-2S] cluster</name>
        <dbReference type="ChEBI" id="CHEBI:190135"/>
    </cofactor>
</comment>
<evidence type="ECO:0000256" key="6">
    <source>
        <dbReference type="ARBA" id="ARBA00023014"/>
    </source>
</evidence>
<dbReference type="CDD" id="cd19945">
    <property type="entry name" value="Fer2_BFD"/>
    <property type="match status" value="1"/>
</dbReference>
<keyword evidence="2" id="KW-0001">2Fe-2S</keyword>
<evidence type="ECO:0000256" key="8">
    <source>
        <dbReference type="ARBA" id="ARBA00039386"/>
    </source>
</evidence>
<dbReference type="PANTHER" id="PTHR37424">
    <property type="entry name" value="BACTERIOFERRITIN-ASSOCIATED FERREDOXIN"/>
    <property type="match status" value="1"/>
</dbReference>
<protein>
    <recommendedName>
        <fullName evidence="8">Bacterioferritin-associated ferredoxin</fullName>
    </recommendedName>
</protein>
<comment type="similarity">
    <text evidence="9">Belongs to the Bfd family.</text>
</comment>
<keyword evidence="6" id="KW-0411">Iron-sulfur</keyword>
<evidence type="ECO:0000256" key="3">
    <source>
        <dbReference type="ARBA" id="ARBA00022723"/>
    </source>
</evidence>
<evidence type="ECO:0000259" key="10">
    <source>
        <dbReference type="Pfam" id="PF04324"/>
    </source>
</evidence>
<keyword evidence="5" id="KW-0408">Iron</keyword>
<dbReference type="InterPro" id="IPR041854">
    <property type="entry name" value="BFD-like_2Fe2S-bd_dom_sf"/>
</dbReference>
<keyword evidence="4" id="KW-0249">Electron transport</keyword>
<keyword evidence="1" id="KW-0813">Transport</keyword>
<evidence type="ECO:0000256" key="2">
    <source>
        <dbReference type="ARBA" id="ARBA00022714"/>
    </source>
</evidence>
<evidence type="ECO:0000313" key="12">
    <source>
        <dbReference type="Proteomes" id="UP000633263"/>
    </source>
</evidence>
<dbReference type="Proteomes" id="UP000633263">
    <property type="component" value="Unassembled WGS sequence"/>
</dbReference>
<evidence type="ECO:0000313" key="11">
    <source>
        <dbReference type="EMBL" id="GGI97853.1"/>
    </source>
</evidence>
<dbReference type="Pfam" id="PF04324">
    <property type="entry name" value="Fer2_BFD"/>
    <property type="match status" value="1"/>
</dbReference>
<feature type="domain" description="BFD-like [2Fe-2S]-binding" evidence="10">
    <location>
        <begin position="2"/>
        <end position="51"/>
    </location>
</feature>
<dbReference type="InterPro" id="IPR007419">
    <property type="entry name" value="BFD-like_2Fe2S-bd_dom"/>
</dbReference>
<dbReference type="InterPro" id="IPR052371">
    <property type="entry name" value="BFD-associated_ferredoxin"/>
</dbReference>
<organism evidence="11 12">
    <name type="scientific">Halopseudomonas pertucinogena</name>
    <dbReference type="NCBI Taxonomy" id="86175"/>
    <lineage>
        <taxon>Bacteria</taxon>
        <taxon>Pseudomonadati</taxon>
        <taxon>Pseudomonadota</taxon>
        <taxon>Gammaproteobacteria</taxon>
        <taxon>Pseudomonadales</taxon>
        <taxon>Pseudomonadaceae</taxon>
        <taxon>Halopseudomonas</taxon>
    </lineage>
</organism>
<keyword evidence="12" id="KW-1185">Reference proteome</keyword>
<dbReference type="Gene3D" id="1.10.10.1100">
    <property type="entry name" value="BFD-like [2Fe-2S]-binding domain"/>
    <property type="match status" value="1"/>
</dbReference>
<evidence type="ECO:0000256" key="1">
    <source>
        <dbReference type="ARBA" id="ARBA00022448"/>
    </source>
</evidence>
<name>A0ABQ2CSF3_9GAMM</name>
<evidence type="ECO:0000256" key="7">
    <source>
        <dbReference type="ARBA" id="ARBA00034078"/>
    </source>
</evidence>
<dbReference type="RefSeq" id="WP_188635824.1">
    <property type="nucleotide sequence ID" value="NZ_BMNN01000002.1"/>
</dbReference>
<evidence type="ECO:0000256" key="4">
    <source>
        <dbReference type="ARBA" id="ARBA00022982"/>
    </source>
</evidence>
<dbReference type="EMBL" id="BMNN01000002">
    <property type="protein sequence ID" value="GGI97853.1"/>
    <property type="molecule type" value="Genomic_DNA"/>
</dbReference>
<evidence type="ECO:0000256" key="9">
    <source>
        <dbReference type="ARBA" id="ARBA00046332"/>
    </source>
</evidence>
<evidence type="ECO:0000256" key="5">
    <source>
        <dbReference type="ARBA" id="ARBA00023004"/>
    </source>
</evidence>
<keyword evidence="3" id="KW-0479">Metal-binding</keyword>